<organism evidence="12 13">
    <name type="scientific">Geothermobacter ehrlichii</name>
    <dbReference type="NCBI Taxonomy" id="213224"/>
    <lineage>
        <taxon>Bacteria</taxon>
        <taxon>Pseudomonadati</taxon>
        <taxon>Thermodesulfobacteriota</taxon>
        <taxon>Desulfuromonadia</taxon>
        <taxon>Desulfuromonadales</taxon>
        <taxon>Geothermobacteraceae</taxon>
        <taxon>Geothermobacter</taxon>
    </lineage>
</organism>
<dbReference type="AlphaFoldDB" id="A0A5D3WHY5"/>
<feature type="domain" description="Helicase C-terminal" evidence="10">
    <location>
        <begin position="233"/>
        <end position="379"/>
    </location>
</feature>
<dbReference type="PANTHER" id="PTHR47959:SF17">
    <property type="entry name" value="ATP-DEPENDENT RNA HELICASE DEAD BOX FAMILY"/>
    <property type="match status" value="1"/>
</dbReference>
<evidence type="ECO:0000256" key="3">
    <source>
        <dbReference type="ARBA" id="ARBA00022806"/>
    </source>
</evidence>
<dbReference type="GO" id="GO:0005829">
    <property type="term" value="C:cytosol"/>
    <property type="evidence" value="ECO:0007669"/>
    <property type="project" value="TreeGrafter"/>
</dbReference>
<feature type="region of interest" description="Disordered" evidence="8">
    <location>
        <begin position="374"/>
        <end position="433"/>
    </location>
</feature>
<feature type="short sequence motif" description="Q motif" evidence="6">
    <location>
        <begin position="1"/>
        <end position="29"/>
    </location>
</feature>
<dbReference type="PROSITE" id="PS51195">
    <property type="entry name" value="Q_MOTIF"/>
    <property type="match status" value="1"/>
</dbReference>
<dbReference type="PROSITE" id="PS51194">
    <property type="entry name" value="HELICASE_CTER"/>
    <property type="match status" value="1"/>
</dbReference>
<feature type="compositionally biased region" description="Basic and acidic residues" evidence="8">
    <location>
        <begin position="414"/>
        <end position="424"/>
    </location>
</feature>
<feature type="compositionally biased region" description="Basic residues" evidence="8">
    <location>
        <begin position="381"/>
        <end position="393"/>
    </location>
</feature>
<keyword evidence="2 7" id="KW-0378">Hydrolase</keyword>
<evidence type="ECO:0000259" key="9">
    <source>
        <dbReference type="PROSITE" id="PS51192"/>
    </source>
</evidence>
<evidence type="ECO:0000259" key="10">
    <source>
        <dbReference type="PROSITE" id="PS51194"/>
    </source>
</evidence>
<keyword evidence="4 7" id="KW-0067">ATP-binding</keyword>
<dbReference type="RefSeq" id="WP_148896369.1">
    <property type="nucleotide sequence ID" value="NZ_VNIB01000010.1"/>
</dbReference>
<feature type="domain" description="DEAD-box RNA helicase Q" evidence="11">
    <location>
        <begin position="1"/>
        <end position="29"/>
    </location>
</feature>
<dbReference type="Gene3D" id="3.40.50.300">
    <property type="entry name" value="P-loop containing nucleotide triphosphate hydrolases"/>
    <property type="match status" value="2"/>
</dbReference>
<evidence type="ECO:0000313" key="12">
    <source>
        <dbReference type="EMBL" id="TYO97470.1"/>
    </source>
</evidence>
<feature type="domain" description="Helicase ATP-binding" evidence="9">
    <location>
        <begin position="32"/>
        <end position="206"/>
    </location>
</feature>
<dbReference type="SUPFAM" id="SSF52540">
    <property type="entry name" value="P-loop containing nucleoside triphosphate hydrolases"/>
    <property type="match status" value="1"/>
</dbReference>
<feature type="compositionally biased region" description="Gly residues" evidence="8">
    <location>
        <begin position="394"/>
        <end position="403"/>
    </location>
</feature>
<dbReference type="InterPro" id="IPR014014">
    <property type="entry name" value="RNA_helicase_DEAD_Q_motif"/>
</dbReference>
<dbReference type="GO" id="GO:0003724">
    <property type="term" value="F:RNA helicase activity"/>
    <property type="evidence" value="ECO:0007669"/>
    <property type="project" value="InterPro"/>
</dbReference>
<evidence type="ECO:0000256" key="8">
    <source>
        <dbReference type="SAM" id="MobiDB-lite"/>
    </source>
</evidence>
<proteinExistence type="inferred from homology"/>
<dbReference type="PROSITE" id="PS00039">
    <property type="entry name" value="DEAD_ATP_HELICASE"/>
    <property type="match status" value="1"/>
</dbReference>
<dbReference type="InterPro" id="IPR011545">
    <property type="entry name" value="DEAD/DEAH_box_helicase_dom"/>
</dbReference>
<gene>
    <name evidence="12" type="ORF">EDC39_11010</name>
</gene>
<evidence type="ECO:0000313" key="13">
    <source>
        <dbReference type="Proteomes" id="UP000324159"/>
    </source>
</evidence>
<dbReference type="PROSITE" id="PS51192">
    <property type="entry name" value="HELICASE_ATP_BIND_1"/>
    <property type="match status" value="1"/>
</dbReference>
<dbReference type="InterPro" id="IPR044742">
    <property type="entry name" value="DEAD/DEAH_RhlB"/>
</dbReference>
<dbReference type="EMBL" id="VNIB01000010">
    <property type="protein sequence ID" value="TYO97470.1"/>
    <property type="molecule type" value="Genomic_DNA"/>
</dbReference>
<dbReference type="GO" id="GO:0016787">
    <property type="term" value="F:hydrolase activity"/>
    <property type="evidence" value="ECO:0007669"/>
    <property type="project" value="UniProtKB-KW"/>
</dbReference>
<dbReference type="Proteomes" id="UP000324159">
    <property type="component" value="Unassembled WGS sequence"/>
</dbReference>
<dbReference type="SMART" id="SM00490">
    <property type="entry name" value="HELICc"/>
    <property type="match status" value="1"/>
</dbReference>
<sequence>MSFTQLQLAAPILRAIAQCGYTEPTPIQKQSIPEILAGRDLLGSAQTGTGKTAAFMLPVLHRLAVLKKGPKGAPRVLVMTPTRELAAQVIGATRDYGRFLRLRSAVILGGSAYGPQFRDLGRPIDLVVGTPGRLIDHLERGSLDLSRLEVLILDEADRMLDMGFKEDVEKVVAAAPAGRQTLLFTATLDRTMENLARRLLNDPVRVDIAGRKPTLDQIAQRLHVADNVAHKKRLLQHCVEADELRQAIIFSATKRDADALARELAAQGHRAAALHGDMSQGMRNRTVRDLRQGRVRLLVATDVAARGIDVPGISHVINFDLPMAAEDYIHRIGRTGRAGASGTAISFASNGADVQRLERIERLLGECLPQVEIPGLEPTRPLRRARPAGKRPGRSGGKGYGGFKRGKGKPGTQRRREPVVEYRSCKGGTARQG</sequence>
<protein>
    <submittedName>
        <fullName evidence="12">ATP-dependent RNA helicase RhlE</fullName>
    </submittedName>
</protein>
<dbReference type="OrthoDB" id="9805696at2"/>
<dbReference type="GO" id="GO:0003676">
    <property type="term" value="F:nucleic acid binding"/>
    <property type="evidence" value="ECO:0007669"/>
    <property type="project" value="InterPro"/>
</dbReference>
<keyword evidence="1 7" id="KW-0547">Nucleotide-binding</keyword>
<dbReference type="Pfam" id="PF00270">
    <property type="entry name" value="DEAD"/>
    <property type="match status" value="1"/>
</dbReference>
<evidence type="ECO:0000256" key="6">
    <source>
        <dbReference type="PROSITE-ProRule" id="PRU00552"/>
    </source>
</evidence>
<dbReference type="InterPro" id="IPR014001">
    <property type="entry name" value="Helicase_ATP-bd"/>
</dbReference>
<evidence type="ECO:0000256" key="7">
    <source>
        <dbReference type="RuleBase" id="RU000492"/>
    </source>
</evidence>
<evidence type="ECO:0000259" key="11">
    <source>
        <dbReference type="PROSITE" id="PS51195"/>
    </source>
</evidence>
<dbReference type="InterPro" id="IPR001650">
    <property type="entry name" value="Helicase_C-like"/>
</dbReference>
<evidence type="ECO:0000256" key="1">
    <source>
        <dbReference type="ARBA" id="ARBA00022741"/>
    </source>
</evidence>
<comment type="similarity">
    <text evidence="5 7">Belongs to the DEAD box helicase family.</text>
</comment>
<evidence type="ECO:0000256" key="4">
    <source>
        <dbReference type="ARBA" id="ARBA00022840"/>
    </source>
</evidence>
<keyword evidence="3 7" id="KW-0347">Helicase</keyword>
<reference evidence="12 13" key="1">
    <citation type="submission" date="2019-07" db="EMBL/GenBank/DDBJ databases">
        <title>Genomic Encyclopedia of Type Strains, Phase IV (KMG-IV): sequencing the most valuable type-strain genomes for metagenomic binning, comparative biology and taxonomic classification.</title>
        <authorList>
            <person name="Goeker M."/>
        </authorList>
    </citation>
    <scope>NUCLEOTIDE SEQUENCE [LARGE SCALE GENOMIC DNA]</scope>
    <source>
        <strain evidence="12 13">SS015</strain>
    </source>
</reference>
<dbReference type="InterPro" id="IPR027417">
    <property type="entry name" value="P-loop_NTPase"/>
</dbReference>
<dbReference type="InterPro" id="IPR050079">
    <property type="entry name" value="DEAD_box_RNA_helicase"/>
</dbReference>
<dbReference type="Pfam" id="PF00271">
    <property type="entry name" value="Helicase_C"/>
    <property type="match status" value="1"/>
</dbReference>
<keyword evidence="13" id="KW-1185">Reference proteome</keyword>
<dbReference type="CDD" id="cd18787">
    <property type="entry name" value="SF2_C_DEAD"/>
    <property type="match status" value="1"/>
</dbReference>
<name>A0A5D3WHY5_9BACT</name>
<accession>A0A5D3WHY5</accession>
<dbReference type="CDD" id="cd00268">
    <property type="entry name" value="DEADc"/>
    <property type="match status" value="1"/>
</dbReference>
<dbReference type="PANTHER" id="PTHR47959">
    <property type="entry name" value="ATP-DEPENDENT RNA HELICASE RHLE-RELATED"/>
    <property type="match status" value="1"/>
</dbReference>
<dbReference type="GO" id="GO:0005524">
    <property type="term" value="F:ATP binding"/>
    <property type="evidence" value="ECO:0007669"/>
    <property type="project" value="UniProtKB-KW"/>
</dbReference>
<evidence type="ECO:0000256" key="2">
    <source>
        <dbReference type="ARBA" id="ARBA00022801"/>
    </source>
</evidence>
<dbReference type="InterPro" id="IPR000629">
    <property type="entry name" value="RNA-helicase_DEAD-box_CS"/>
</dbReference>
<dbReference type="SMART" id="SM00487">
    <property type="entry name" value="DEXDc"/>
    <property type="match status" value="1"/>
</dbReference>
<comment type="caution">
    <text evidence="12">The sequence shown here is derived from an EMBL/GenBank/DDBJ whole genome shotgun (WGS) entry which is preliminary data.</text>
</comment>
<evidence type="ECO:0000256" key="5">
    <source>
        <dbReference type="ARBA" id="ARBA00038437"/>
    </source>
</evidence>